<evidence type="ECO:0000313" key="1">
    <source>
        <dbReference type="EMBL" id="CAG8651813.1"/>
    </source>
</evidence>
<comment type="caution">
    <text evidence="1">The sequence shown here is derived from an EMBL/GenBank/DDBJ whole genome shotgun (WGS) entry which is preliminary data.</text>
</comment>
<protein>
    <submittedName>
        <fullName evidence="1">19458_t:CDS:1</fullName>
    </submittedName>
</protein>
<name>A0A9N9DYD4_9GLOM</name>
<organism evidence="1 2">
    <name type="scientific">Racocetra fulgida</name>
    <dbReference type="NCBI Taxonomy" id="60492"/>
    <lineage>
        <taxon>Eukaryota</taxon>
        <taxon>Fungi</taxon>
        <taxon>Fungi incertae sedis</taxon>
        <taxon>Mucoromycota</taxon>
        <taxon>Glomeromycotina</taxon>
        <taxon>Glomeromycetes</taxon>
        <taxon>Diversisporales</taxon>
        <taxon>Gigasporaceae</taxon>
        <taxon>Racocetra</taxon>
    </lineage>
</organism>
<gene>
    <name evidence="1" type="ORF">RFULGI_LOCUS8487</name>
</gene>
<dbReference type="Proteomes" id="UP000789396">
    <property type="component" value="Unassembled WGS sequence"/>
</dbReference>
<dbReference type="AlphaFoldDB" id="A0A9N9DYD4"/>
<keyword evidence="2" id="KW-1185">Reference proteome</keyword>
<reference evidence="1" key="1">
    <citation type="submission" date="2021-06" db="EMBL/GenBank/DDBJ databases">
        <authorList>
            <person name="Kallberg Y."/>
            <person name="Tangrot J."/>
            <person name="Rosling A."/>
        </authorList>
    </citation>
    <scope>NUCLEOTIDE SEQUENCE</scope>
    <source>
        <strain evidence="1">IN212</strain>
    </source>
</reference>
<feature type="non-terminal residue" evidence="1">
    <location>
        <position position="132"/>
    </location>
</feature>
<dbReference type="EMBL" id="CAJVPZ010013773">
    <property type="protein sequence ID" value="CAG8651813.1"/>
    <property type="molecule type" value="Genomic_DNA"/>
</dbReference>
<dbReference type="OrthoDB" id="2443756at2759"/>
<accession>A0A9N9DYD4</accession>
<proteinExistence type="predicted"/>
<sequence length="132" mass="14896">EANYKIINICDILSNVETVEFDDEVFDGKAFDSEAFNSKTFGNKAFDSEAFVDEAFDGEAFDNKVFDGEEFDGGTFGKMLNEDVEVLKSDKIIDEALNIEEMPSSGREFSQYIKNLTECEEFIVYKESVATN</sequence>
<evidence type="ECO:0000313" key="2">
    <source>
        <dbReference type="Proteomes" id="UP000789396"/>
    </source>
</evidence>